<dbReference type="GO" id="GO:0009312">
    <property type="term" value="P:oligosaccharide biosynthetic process"/>
    <property type="evidence" value="ECO:0007669"/>
    <property type="project" value="InterPro"/>
</dbReference>
<keyword evidence="4" id="KW-0560">Oxidoreductase</keyword>
<dbReference type="InterPro" id="IPR029063">
    <property type="entry name" value="SAM-dependent_MTases_sf"/>
</dbReference>
<evidence type="ECO:0000256" key="3">
    <source>
        <dbReference type="ARBA" id="ARBA00022691"/>
    </source>
</evidence>
<evidence type="ECO:0000256" key="1">
    <source>
        <dbReference type="ARBA" id="ARBA00022603"/>
    </source>
</evidence>
<dbReference type="Pfam" id="PF08028">
    <property type="entry name" value="Acyl-CoA_dh_2"/>
    <property type="match status" value="1"/>
</dbReference>
<dbReference type="SUPFAM" id="SSF56645">
    <property type="entry name" value="Acyl-CoA dehydrogenase NM domain-like"/>
    <property type="match status" value="1"/>
</dbReference>
<dbReference type="CDD" id="cd02440">
    <property type="entry name" value="AdoMet_MTases"/>
    <property type="match status" value="1"/>
</dbReference>
<evidence type="ECO:0000259" key="6">
    <source>
        <dbReference type="Pfam" id="PF08028"/>
    </source>
</evidence>
<dbReference type="Proteomes" id="UP000289437">
    <property type="component" value="Unassembled WGS sequence"/>
</dbReference>
<keyword evidence="1 7" id="KW-0489">Methyltransferase</keyword>
<dbReference type="GO" id="GO:0032259">
    <property type="term" value="P:methylation"/>
    <property type="evidence" value="ECO:0007669"/>
    <property type="project" value="UniProtKB-KW"/>
</dbReference>
<protein>
    <submittedName>
        <fullName evidence="7">Methyltransferase type 12</fullName>
    </submittedName>
</protein>
<sequence length="594" mass="66544">MAEWALDETTNGTTGAVDQGTESDRDSAGALLERTQEFADELARRPNLGLQAAPLREVERLGELGLLTAPLPRSEGGLALGVEPGSQGMLLRVLATVGGGDLALGRLYEGHVNGLLMVIRYGSPEQIKRLAEDCRRGMLSGVWNTGAKELMRIDPEGDGVFRYQGMKTFATGAAFVRRPIVTADLPGHGWQMTMPRMEAMDVKIDRSFWHPLGMESSESFGIDFTGERIEAEDLIGRPGDFYKDPLFRGGAIRFAAVQAGAAMRLHALFADWLRTTRRGEDPYQVARLGEVAMLSQQTALWIEKAGTVAEECLFREDEPRTWRMVECANMTRLAIERICTQMMQLVTAGVGAHGLLQPARFERVIRDLTMYLRQPAPDQTLADVGKASLWKGDGVANGFWNDGPRGASLTPEYFRGVYERNPDPWDFETSSYEAGKYEATLESLPRNRYHRGLEVGCSIGVLTEQLAERCGSLLALDVSDRALGQARKRLIRLPDVEVRKMHFPQQVPEGMFDLIVISEVAYYWHMADLERAADRVAPMQRPGAHLVLVHWTPQVRDYPLTGDAVHDYWISRPEWRVVRSLRQERFRLDVLEKK</sequence>
<dbReference type="RefSeq" id="WP_128911053.1">
    <property type="nucleotide sequence ID" value="NZ_RDSM01000001.1"/>
</dbReference>
<evidence type="ECO:0000313" key="8">
    <source>
        <dbReference type="Proteomes" id="UP000289437"/>
    </source>
</evidence>
<keyword evidence="8" id="KW-1185">Reference proteome</keyword>
<evidence type="ECO:0000313" key="7">
    <source>
        <dbReference type="EMBL" id="RXH56781.1"/>
    </source>
</evidence>
<proteinExistence type="predicted"/>
<dbReference type="GO" id="GO:0008757">
    <property type="term" value="F:S-adenosylmethionine-dependent methyltransferase activity"/>
    <property type="evidence" value="ECO:0007669"/>
    <property type="project" value="InterPro"/>
</dbReference>
<dbReference type="SUPFAM" id="SSF53335">
    <property type="entry name" value="S-adenosyl-L-methionine-dependent methyltransferases"/>
    <property type="match status" value="1"/>
</dbReference>
<dbReference type="OrthoDB" id="116799at2"/>
<dbReference type="Pfam" id="PF05401">
    <property type="entry name" value="NodS"/>
    <property type="match status" value="1"/>
</dbReference>
<name>A0A4Q0T5D4_9BACT</name>
<organism evidence="7 8">
    <name type="scientific">Granulicella sibirica</name>
    <dbReference type="NCBI Taxonomy" id="2479048"/>
    <lineage>
        <taxon>Bacteria</taxon>
        <taxon>Pseudomonadati</taxon>
        <taxon>Acidobacteriota</taxon>
        <taxon>Terriglobia</taxon>
        <taxon>Terriglobales</taxon>
        <taxon>Acidobacteriaceae</taxon>
        <taxon>Granulicella</taxon>
    </lineage>
</organism>
<reference evidence="7 8" key="1">
    <citation type="submission" date="2018-11" db="EMBL/GenBank/DDBJ databases">
        <authorList>
            <person name="Mardanov A.V."/>
            <person name="Ravin N.V."/>
            <person name="Dedysh S.N."/>
        </authorList>
    </citation>
    <scope>NUCLEOTIDE SEQUENCE [LARGE SCALE GENOMIC DNA]</scope>
    <source>
        <strain evidence="7 8">AF10</strain>
    </source>
</reference>
<dbReference type="PANTHER" id="PTHR43464:SF19">
    <property type="entry name" value="UBIQUINONE BIOSYNTHESIS O-METHYLTRANSFERASE, MITOCHONDRIAL"/>
    <property type="match status" value="1"/>
</dbReference>
<dbReference type="GO" id="GO:0050660">
    <property type="term" value="F:flavin adenine dinucleotide binding"/>
    <property type="evidence" value="ECO:0007669"/>
    <property type="project" value="InterPro"/>
</dbReference>
<keyword evidence="3" id="KW-0949">S-adenosyl-L-methionine</keyword>
<dbReference type="AlphaFoldDB" id="A0A4Q0T5D4"/>
<comment type="caution">
    <text evidence="7">The sequence shown here is derived from an EMBL/GenBank/DDBJ whole genome shotgun (WGS) entry which is preliminary data.</text>
</comment>
<dbReference type="Gene3D" id="2.40.110.10">
    <property type="entry name" value="Butyryl-CoA Dehydrogenase, subunit A, domain 2"/>
    <property type="match status" value="1"/>
</dbReference>
<dbReference type="GO" id="GO:0016627">
    <property type="term" value="F:oxidoreductase activity, acting on the CH-CH group of donors"/>
    <property type="evidence" value="ECO:0007669"/>
    <property type="project" value="InterPro"/>
</dbReference>
<keyword evidence="2 7" id="KW-0808">Transferase</keyword>
<evidence type="ECO:0000256" key="2">
    <source>
        <dbReference type="ARBA" id="ARBA00022679"/>
    </source>
</evidence>
<dbReference type="Gene3D" id="1.10.540.10">
    <property type="entry name" value="Acyl-CoA dehydrogenase/oxidase, N-terminal domain"/>
    <property type="match status" value="1"/>
</dbReference>
<evidence type="ECO:0000256" key="4">
    <source>
        <dbReference type="ARBA" id="ARBA00023002"/>
    </source>
</evidence>
<dbReference type="InterPro" id="IPR036250">
    <property type="entry name" value="AcylCo_DH-like_C"/>
</dbReference>
<feature type="region of interest" description="Disordered" evidence="5">
    <location>
        <begin position="1"/>
        <end position="26"/>
    </location>
</feature>
<dbReference type="InterPro" id="IPR046373">
    <property type="entry name" value="Acyl-CoA_Oxase/DH_mid-dom_sf"/>
</dbReference>
<feature type="domain" description="Acyl-CoA dehydrogenase C-terminal" evidence="6">
    <location>
        <begin position="254"/>
        <end position="369"/>
    </location>
</feature>
<dbReference type="InterPro" id="IPR037069">
    <property type="entry name" value="AcylCoA_DH/ox_N_sf"/>
</dbReference>
<dbReference type="Gene3D" id="1.20.140.10">
    <property type="entry name" value="Butyryl-CoA Dehydrogenase, subunit A, domain 3"/>
    <property type="match status" value="1"/>
</dbReference>
<reference evidence="8" key="2">
    <citation type="submission" date="2019-02" db="EMBL/GenBank/DDBJ databases">
        <title>Granulicella sibirica sp. nov., a psychrotolerant acidobacterium isolated from an organic soil layer in forested tundra, West Siberia.</title>
        <authorList>
            <person name="Oshkin I.Y."/>
            <person name="Kulichevskaya I.S."/>
            <person name="Rijpstra W.I.C."/>
            <person name="Sinninghe Damste J.S."/>
            <person name="Rakitin A.L."/>
            <person name="Ravin N.V."/>
            <person name="Dedysh S.N."/>
        </authorList>
    </citation>
    <scope>NUCLEOTIDE SEQUENCE [LARGE SCALE GENOMIC DNA]</scope>
    <source>
        <strain evidence="8">AF10</strain>
    </source>
</reference>
<evidence type="ECO:0000256" key="5">
    <source>
        <dbReference type="SAM" id="MobiDB-lite"/>
    </source>
</evidence>
<gene>
    <name evidence="7" type="ORF">GRAN_0091</name>
</gene>
<dbReference type="InterPro" id="IPR009100">
    <property type="entry name" value="AcylCoA_DH/oxidase_NM_dom_sf"/>
</dbReference>
<dbReference type="Gene3D" id="3.40.50.150">
    <property type="entry name" value="Vaccinia Virus protein VP39"/>
    <property type="match status" value="1"/>
</dbReference>
<dbReference type="PANTHER" id="PTHR43464">
    <property type="entry name" value="METHYLTRANSFERASE"/>
    <property type="match status" value="1"/>
</dbReference>
<accession>A0A4Q0T5D4</accession>
<dbReference type="InterPro" id="IPR013107">
    <property type="entry name" value="Acyl-CoA_DH_C"/>
</dbReference>
<dbReference type="EMBL" id="RDSM01000001">
    <property type="protein sequence ID" value="RXH56781.1"/>
    <property type="molecule type" value="Genomic_DNA"/>
</dbReference>
<dbReference type="SUPFAM" id="SSF47203">
    <property type="entry name" value="Acyl-CoA dehydrogenase C-terminal domain-like"/>
    <property type="match status" value="1"/>
</dbReference>
<dbReference type="InterPro" id="IPR008715">
    <property type="entry name" value="SAM-MeTfrase_NodS-like"/>
</dbReference>